<organism evidence="2 3">
    <name type="scientific">Limosilactobacillus fermentum</name>
    <name type="common">Lactobacillus fermentum</name>
    <dbReference type="NCBI Taxonomy" id="1613"/>
    <lineage>
        <taxon>Bacteria</taxon>
        <taxon>Bacillati</taxon>
        <taxon>Bacillota</taxon>
        <taxon>Bacilli</taxon>
        <taxon>Lactobacillales</taxon>
        <taxon>Lactobacillaceae</taxon>
        <taxon>Limosilactobacillus</taxon>
    </lineage>
</organism>
<keyword evidence="1" id="KW-0472">Membrane</keyword>
<evidence type="ECO:0000313" key="2">
    <source>
        <dbReference type="EMBL" id="AOR75091.1"/>
    </source>
</evidence>
<proteinExistence type="predicted"/>
<dbReference type="PATRIC" id="fig|1613.112.peg.1726"/>
<sequence length="227" mass="24239">MMIGIWANVAAIIVGTVIGWVFKKVLTDKYVATFWTALGLAALGVGAQTVVANLPKSHYPVLFIISLAIGLPVGTWLKLDDRANAWIDRTFHTALGEAVATASFLDCIGALAILGPVNAATTGNQTFLYTNAMLTLVCAIVFGAGFGLGMILEVPVLFIWFTAIYLVAKFLSASFFSPALITEMSIVGGLLIVAASFSLLKIREFKSIDMLPALFVPLLFFIGLAIF</sequence>
<evidence type="ECO:0000256" key="1">
    <source>
        <dbReference type="SAM" id="Phobius"/>
    </source>
</evidence>
<feature type="transmembrane region" description="Helical" evidence="1">
    <location>
        <begin position="34"/>
        <end position="52"/>
    </location>
</feature>
<dbReference type="Pfam" id="PF04474">
    <property type="entry name" value="DUF554"/>
    <property type="match status" value="1"/>
</dbReference>
<dbReference type="InterPro" id="IPR007563">
    <property type="entry name" value="DUF554"/>
</dbReference>
<dbReference type="EMBL" id="CP017151">
    <property type="protein sequence ID" value="AOR75091.1"/>
    <property type="molecule type" value="Genomic_DNA"/>
</dbReference>
<keyword evidence="1" id="KW-1133">Transmembrane helix</keyword>
<evidence type="ECO:0000313" key="3">
    <source>
        <dbReference type="Proteomes" id="UP000094714"/>
    </source>
</evidence>
<feature type="transmembrane region" description="Helical" evidence="1">
    <location>
        <begin position="58"/>
        <end position="79"/>
    </location>
</feature>
<dbReference type="AlphaFoldDB" id="A0A1D7ZZ24"/>
<feature type="transmembrane region" description="Helical" evidence="1">
    <location>
        <begin position="91"/>
        <end position="115"/>
    </location>
</feature>
<keyword evidence="1" id="KW-0812">Transmembrane</keyword>
<name>A0A1D7ZZ24_LIMFE</name>
<protein>
    <submittedName>
        <fullName evidence="2">YdfK protein</fullName>
    </submittedName>
</protein>
<dbReference type="PANTHER" id="PTHR36111:SF2">
    <property type="entry name" value="INNER MEMBRANE PROTEIN"/>
    <property type="match status" value="1"/>
</dbReference>
<dbReference type="Proteomes" id="UP000094714">
    <property type="component" value="Chromosome"/>
</dbReference>
<accession>A0A1D7ZZ24</accession>
<dbReference type="PANTHER" id="PTHR36111">
    <property type="entry name" value="INNER MEMBRANE PROTEIN-RELATED"/>
    <property type="match status" value="1"/>
</dbReference>
<feature type="transmembrane region" description="Helical" evidence="1">
    <location>
        <begin position="181"/>
        <end position="200"/>
    </location>
</feature>
<gene>
    <name evidence="2" type="ORF">LACFE_CDS1647</name>
</gene>
<reference evidence="2 3" key="1">
    <citation type="submission" date="2016-09" db="EMBL/GenBank/DDBJ databases">
        <title>Genome Sequence of the Lactobacillus fermentum strain NCC2970 (CNCM I-5068).</title>
        <authorList>
            <person name="Barretto C."/>
            <person name="Ngom-Bru C."/>
            <person name="Genevaz A."/>
            <person name="Fournier C."/>
            <person name="Moine D."/>
            <person name="Kassam M."/>
            <person name="Iltis A."/>
            <person name="Sagory-Zalkind P."/>
            <person name="Faucherand G."/>
            <person name="Descombes P."/>
            <person name="Duboux S."/>
        </authorList>
    </citation>
    <scope>NUCLEOTIDE SEQUENCE [LARGE SCALE GENOMIC DNA]</scope>
    <source>
        <strain evidence="2 3">NCC2970</strain>
    </source>
</reference>
<feature type="transmembrane region" description="Helical" evidence="1">
    <location>
        <begin position="6"/>
        <end position="22"/>
    </location>
</feature>
<feature type="transmembrane region" description="Helical" evidence="1">
    <location>
        <begin position="207"/>
        <end position="226"/>
    </location>
</feature>